<dbReference type="NCBIfam" id="TIGR04256">
    <property type="entry name" value="GxxExxY"/>
    <property type="match status" value="1"/>
</dbReference>
<gene>
    <name evidence="1" type="ORF">COT99_02475</name>
</gene>
<dbReference type="Proteomes" id="UP000228626">
    <property type="component" value="Unassembled WGS sequence"/>
</dbReference>
<evidence type="ECO:0000313" key="1">
    <source>
        <dbReference type="EMBL" id="PIR93117.1"/>
    </source>
</evidence>
<name>A0A2H0V208_9BACT</name>
<evidence type="ECO:0000313" key="2">
    <source>
        <dbReference type="Proteomes" id="UP000228626"/>
    </source>
</evidence>
<dbReference type="InterPro" id="IPR026350">
    <property type="entry name" value="GxxExxY"/>
</dbReference>
<comment type="caution">
    <text evidence="1">The sequence shown here is derived from an EMBL/GenBank/DDBJ whole genome shotgun (WGS) entry which is preliminary data.</text>
</comment>
<dbReference type="AlphaFoldDB" id="A0A2H0V208"/>
<evidence type="ECO:0008006" key="3">
    <source>
        <dbReference type="Google" id="ProtNLM"/>
    </source>
</evidence>
<sequence length="136" mass="16538">MIEEDKCVYKELSYEIVGLLFQTHKDLGHFRNEKQYGDYFEKLLRQQGIKYVREYRFEDHQYGIGNIRCVVDFIIDDKIVIEFKAKDSLTKEDYYQVKRYLVTLNLHLGILVNFRQPRLVPKRVLNSLYYKKDHLH</sequence>
<reference evidence="2" key="1">
    <citation type="submission" date="2017-09" db="EMBL/GenBank/DDBJ databases">
        <title>Depth-based differentiation of microbial function through sediment-hosted aquifers and enrichment of novel symbionts in the deep terrestrial subsurface.</title>
        <authorList>
            <person name="Probst A.J."/>
            <person name="Ladd B."/>
            <person name="Jarett J.K."/>
            <person name="Geller-Mcgrath D.E."/>
            <person name="Sieber C.M.K."/>
            <person name="Emerson J.B."/>
            <person name="Anantharaman K."/>
            <person name="Thomas B.C."/>
            <person name="Malmstrom R."/>
            <person name="Stieglmeier M."/>
            <person name="Klingl A."/>
            <person name="Woyke T."/>
            <person name="Ryan C.M."/>
            <person name="Banfield J.F."/>
        </authorList>
    </citation>
    <scope>NUCLEOTIDE SEQUENCE [LARGE SCALE GENOMIC DNA]</scope>
</reference>
<proteinExistence type="predicted"/>
<dbReference type="Pfam" id="PF13366">
    <property type="entry name" value="PDDEXK_3"/>
    <property type="match status" value="1"/>
</dbReference>
<protein>
    <recommendedName>
        <fullName evidence="3">GxxExxY protein</fullName>
    </recommendedName>
</protein>
<dbReference type="EMBL" id="PFAR01000029">
    <property type="protein sequence ID" value="PIR93117.1"/>
    <property type="molecule type" value="Genomic_DNA"/>
</dbReference>
<accession>A0A2H0V208</accession>
<organism evidence="1 2">
    <name type="scientific">Candidatus Falkowbacteria bacterium CG10_big_fil_rev_8_21_14_0_10_43_10</name>
    <dbReference type="NCBI Taxonomy" id="1974567"/>
    <lineage>
        <taxon>Bacteria</taxon>
        <taxon>Candidatus Falkowiibacteriota</taxon>
    </lineage>
</organism>